<keyword evidence="3" id="KW-1185">Reference proteome</keyword>
<dbReference type="InterPro" id="IPR016135">
    <property type="entry name" value="UBQ-conjugating_enzyme/RWD"/>
</dbReference>
<dbReference type="Pfam" id="PF00179">
    <property type="entry name" value="UQ_con"/>
    <property type="match status" value="1"/>
</dbReference>
<dbReference type="SMART" id="SM00212">
    <property type="entry name" value="UBCc"/>
    <property type="match status" value="1"/>
</dbReference>
<dbReference type="InterPro" id="IPR050113">
    <property type="entry name" value="Ub_conjugating_enzyme"/>
</dbReference>
<dbReference type="PANTHER" id="PTHR24067">
    <property type="entry name" value="UBIQUITIN-CONJUGATING ENZYME E2"/>
    <property type="match status" value="1"/>
</dbReference>
<proteinExistence type="predicted"/>
<protein>
    <recommendedName>
        <fullName evidence="1">UBC core domain-containing protein</fullName>
    </recommendedName>
</protein>
<sequence>MTQNKRLLIEANGFQKSPPQGITASPIENDLYNWNATVQGYPNTPYEGGIFKVIIRLPQEYPHKAPDICFNPPVYHPSVDQKTGTPCLKCLHEWAPTTKLSKVLTDLQDLLNDPSSGNPVDEAIGKEFTENKKEFERKARQWTQTYAK</sequence>
<dbReference type="PROSITE" id="PS50127">
    <property type="entry name" value="UBC_2"/>
    <property type="match status" value="1"/>
</dbReference>
<dbReference type="SUPFAM" id="SSF54495">
    <property type="entry name" value="UBC-like"/>
    <property type="match status" value="1"/>
</dbReference>
<name>A0ABR2KJY0_9EUKA</name>
<gene>
    <name evidence="2" type="ORF">M9Y10_028653</name>
</gene>
<organism evidence="2 3">
    <name type="scientific">Tritrichomonas musculus</name>
    <dbReference type="NCBI Taxonomy" id="1915356"/>
    <lineage>
        <taxon>Eukaryota</taxon>
        <taxon>Metamonada</taxon>
        <taxon>Parabasalia</taxon>
        <taxon>Tritrichomonadida</taxon>
        <taxon>Tritrichomonadidae</taxon>
        <taxon>Tritrichomonas</taxon>
    </lineage>
</organism>
<evidence type="ECO:0000313" key="2">
    <source>
        <dbReference type="EMBL" id="KAK8891444.1"/>
    </source>
</evidence>
<accession>A0ABR2KJY0</accession>
<dbReference type="Proteomes" id="UP001470230">
    <property type="component" value="Unassembled WGS sequence"/>
</dbReference>
<evidence type="ECO:0000313" key="3">
    <source>
        <dbReference type="Proteomes" id="UP001470230"/>
    </source>
</evidence>
<evidence type="ECO:0000259" key="1">
    <source>
        <dbReference type="PROSITE" id="PS50127"/>
    </source>
</evidence>
<feature type="domain" description="UBC core" evidence="1">
    <location>
        <begin position="2"/>
        <end position="148"/>
    </location>
</feature>
<comment type="caution">
    <text evidence="2">The sequence shown here is derived from an EMBL/GenBank/DDBJ whole genome shotgun (WGS) entry which is preliminary data.</text>
</comment>
<dbReference type="EMBL" id="JAPFFF010000004">
    <property type="protein sequence ID" value="KAK8891444.1"/>
    <property type="molecule type" value="Genomic_DNA"/>
</dbReference>
<reference evidence="2 3" key="1">
    <citation type="submission" date="2024-04" db="EMBL/GenBank/DDBJ databases">
        <title>Tritrichomonas musculus Genome.</title>
        <authorList>
            <person name="Alves-Ferreira E."/>
            <person name="Grigg M."/>
            <person name="Lorenzi H."/>
            <person name="Galac M."/>
        </authorList>
    </citation>
    <scope>NUCLEOTIDE SEQUENCE [LARGE SCALE GENOMIC DNA]</scope>
    <source>
        <strain evidence="2 3">EAF2021</strain>
    </source>
</reference>
<dbReference type="InterPro" id="IPR000608">
    <property type="entry name" value="UBC"/>
</dbReference>
<dbReference type="Gene3D" id="3.10.110.10">
    <property type="entry name" value="Ubiquitin Conjugating Enzyme"/>
    <property type="match status" value="1"/>
</dbReference>